<protein>
    <submittedName>
        <fullName evidence="4">T9SS type A sorting domain-containing protein</fullName>
    </submittedName>
</protein>
<feature type="chain" id="PRO_5047185625" evidence="2">
    <location>
        <begin position="20"/>
        <end position="290"/>
    </location>
</feature>
<feature type="signal peptide" evidence="2">
    <location>
        <begin position="1"/>
        <end position="19"/>
    </location>
</feature>
<name>A0ABV9P308_9FLAO</name>
<evidence type="ECO:0000313" key="4">
    <source>
        <dbReference type="EMBL" id="MFC4739922.1"/>
    </source>
</evidence>
<evidence type="ECO:0000256" key="2">
    <source>
        <dbReference type="SAM" id="SignalP"/>
    </source>
</evidence>
<dbReference type="Gene3D" id="2.60.120.200">
    <property type="match status" value="1"/>
</dbReference>
<reference evidence="5" key="1">
    <citation type="journal article" date="2019" name="Int. J. Syst. Evol. Microbiol.">
        <title>The Global Catalogue of Microorganisms (GCM) 10K type strain sequencing project: providing services to taxonomists for standard genome sequencing and annotation.</title>
        <authorList>
            <consortium name="The Broad Institute Genomics Platform"/>
            <consortium name="The Broad Institute Genome Sequencing Center for Infectious Disease"/>
            <person name="Wu L."/>
            <person name="Ma J."/>
        </authorList>
    </citation>
    <scope>NUCLEOTIDE SEQUENCE [LARGE SCALE GENOMIC DNA]</scope>
    <source>
        <strain evidence="5">CCUG 50349</strain>
    </source>
</reference>
<evidence type="ECO:0000313" key="5">
    <source>
        <dbReference type="Proteomes" id="UP001595885"/>
    </source>
</evidence>
<dbReference type="NCBIfam" id="TIGR04183">
    <property type="entry name" value="Por_Secre_tail"/>
    <property type="match status" value="1"/>
</dbReference>
<comment type="caution">
    <text evidence="4">The sequence shown here is derived from an EMBL/GenBank/DDBJ whole genome shotgun (WGS) entry which is preliminary data.</text>
</comment>
<keyword evidence="5" id="KW-1185">Reference proteome</keyword>
<proteinExistence type="predicted"/>
<sequence length="290" mass="31971">MKKQLLFITLFLTFYVINAQNCTTAITTPFSDDFQSSGSFSTCWVIENSDGISPVWTINSSTDIDLDGTIDNFATVFPTNIYQPAKNDWLFSPIISFTAGTSYSINVRYNSYNIGNVTANQSFSLYLVDDASSTANVQILLGDYHNITQNGVYQASNGTDLKTAALSTGNTFVPTTSGDYRIAIHANKSGNAAPLFIFDIDVTSAVASSEIFNSDLFTYLYNKSSNSLEINTKASNINTIEIYNLIGQKIKDETINNNNCSLNISSLENGVYITKVLIDEKIRTFKFLKN</sequence>
<dbReference type="InterPro" id="IPR026444">
    <property type="entry name" value="Secre_tail"/>
</dbReference>
<organism evidence="4 5">
    <name type="scientific">Flavobacterium ponti</name>
    <dbReference type="NCBI Taxonomy" id="665133"/>
    <lineage>
        <taxon>Bacteria</taxon>
        <taxon>Pseudomonadati</taxon>
        <taxon>Bacteroidota</taxon>
        <taxon>Flavobacteriia</taxon>
        <taxon>Flavobacteriales</taxon>
        <taxon>Flavobacteriaceae</taxon>
        <taxon>Flavobacterium</taxon>
    </lineage>
</organism>
<evidence type="ECO:0000256" key="1">
    <source>
        <dbReference type="ARBA" id="ARBA00022729"/>
    </source>
</evidence>
<evidence type="ECO:0000259" key="3">
    <source>
        <dbReference type="Pfam" id="PF18962"/>
    </source>
</evidence>
<gene>
    <name evidence="4" type="ORF">ACFO3U_07940</name>
</gene>
<dbReference type="EMBL" id="JBHSGW010000021">
    <property type="protein sequence ID" value="MFC4739922.1"/>
    <property type="molecule type" value="Genomic_DNA"/>
</dbReference>
<keyword evidence="1 2" id="KW-0732">Signal</keyword>
<dbReference type="RefSeq" id="WP_379740270.1">
    <property type="nucleotide sequence ID" value="NZ_JBHSGW010000021.1"/>
</dbReference>
<dbReference type="Proteomes" id="UP001595885">
    <property type="component" value="Unassembled WGS sequence"/>
</dbReference>
<feature type="domain" description="Secretion system C-terminal sorting" evidence="3">
    <location>
        <begin position="225"/>
        <end position="281"/>
    </location>
</feature>
<accession>A0ABV9P308</accession>
<dbReference type="Pfam" id="PF18962">
    <property type="entry name" value="Por_Secre_tail"/>
    <property type="match status" value="1"/>
</dbReference>